<feature type="compositionally biased region" description="Basic residues" evidence="1">
    <location>
        <begin position="195"/>
        <end position="215"/>
    </location>
</feature>
<sequence length="215" mass="24440">MRSPPSPLPAQVVQPTPPPQSPQCPLLHASSPRPPLRLGQHIFDEDKWSALLTNIMYIIDVDFSCSLLLLCMSLISDKSIPSAILMRDKAIARVAIENPYIKEIIDDAADRPEEWKETVGDESREFGRYMRQREEQEKQEEELFTRAPVTKRDKQVEKRRNRQLHGLGCLTDGFDLGMNMLLGGDKEDDGGSSKSHGKSGNRKKHLKSSKKRKRH</sequence>
<feature type="region of interest" description="Disordered" evidence="1">
    <location>
        <begin position="180"/>
        <end position="215"/>
    </location>
</feature>
<dbReference type="Gramene" id="Zm00001eb306590_T001">
    <property type="protein sequence ID" value="Zm00001eb306590_P001"/>
    <property type="gene ID" value="Zm00001eb306590"/>
</dbReference>
<organism evidence="2 3">
    <name type="scientific">Zea mays</name>
    <name type="common">Maize</name>
    <dbReference type="NCBI Taxonomy" id="4577"/>
    <lineage>
        <taxon>Eukaryota</taxon>
        <taxon>Viridiplantae</taxon>
        <taxon>Streptophyta</taxon>
        <taxon>Embryophyta</taxon>
        <taxon>Tracheophyta</taxon>
        <taxon>Spermatophyta</taxon>
        <taxon>Magnoliopsida</taxon>
        <taxon>Liliopsida</taxon>
        <taxon>Poales</taxon>
        <taxon>Poaceae</taxon>
        <taxon>PACMAD clade</taxon>
        <taxon>Panicoideae</taxon>
        <taxon>Andropogonodae</taxon>
        <taxon>Andropogoneae</taxon>
        <taxon>Tripsacinae</taxon>
        <taxon>Zea</taxon>
    </lineage>
</organism>
<feature type="region of interest" description="Disordered" evidence="1">
    <location>
        <begin position="1"/>
        <end position="30"/>
    </location>
</feature>
<feature type="compositionally biased region" description="Basic and acidic residues" evidence="1">
    <location>
        <begin position="132"/>
        <end position="158"/>
    </location>
</feature>
<name>A0A804Q7P2_MAIZE</name>
<reference evidence="2" key="3">
    <citation type="submission" date="2021-05" db="UniProtKB">
        <authorList>
            <consortium name="EnsemblPlants"/>
        </authorList>
    </citation>
    <scope>IDENTIFICATION</scope>
    <source>
        <strain evidence="2">cv. B73</strain>
    </source>
</reference>
<proteinExistence type="predicted"/>
<dbReference type="EnsemblPlants" id="Zm00001eb306590_T001">
    <property type="protein sequence ID" value="Zm00001eb306590_P001"/>
    <property type="gene ID" value="Zm00001eb306590"/>
</dbReference>
<reference evidence="3" key="1">
    <citation type="submission" date="2015-12" db="EMBL/GenBank/DDBJ databases">
        <title>Update maize B73 reference genome by single molecule sequencing technologies.</title>
        <authorList>
            <consortium name="Maize Genome Sequencing Project"/>
            <person name="Ware D."/>
        </authorList>
    </citation>
    <scope>NUCLEOTIDE SEQUENCE [LARGE SCALE GENOMIC DNA]</scope>
    <source>
        <strain evidence="3">cv. B73</strain>
    </source>
</reference>
<dbReference type="InParanoid" id="A0A804Q7P2"/>
<evidence type="ECO:0000256" key="1">
    <source>
        <dbReference type="SAM" id="MobiDB-lite"/>
    </source>
</evidence>
<dbReference type="Proteomes" id="UP000007305">
    <property type="component" value="Chromosome 7"/>
</dbReference>
<dbReference type="AlphaFoldDB" id="A0A804Q7P2"/>
<evidence type="ECO:0000313" key="2">
    <source>
        <dbReference type="EnsemblPlants" id="Zm00001eb306590_P001"/>
    </source>
</evidence>
<feature type="region of interest" description="Disordered" evidence="1">
    <location>
        <begin position="132"/>
        <end position="160"/>
    </location>
</feature>
<reference evidence="2" key="2">
    <citation type="submission" date="2019-07" db="EMBL/GenBank/DDBJ databases">
        <authorList>
            <person name="Seetharam A."/>
            <person name="Woodhouse M."/>
            <person name="Cannon E."/>
        </authorList>
    </citation>
    <scope>NUCLEOTIDE SEQUENCE [LARGE SCALE GENOMIC DNA]</scope>
    <source>
        <strain evidence="2">cv. B73</strain>
    </source>
</reference>
<keyword evidence="3" id="KW-1185">Reference proteome</keyword>
<protein>
    <submittedName>
        <fullName evidence="2">Uncharacterized protein</fullName>
    </submittedName>
</protein>
<evidence type="ECO:0000313" key="3">
    <source>
        <dbReference type="Proteomes" id="UP000007305"/>
    </source>
</evidence>
<accession>A0A804Q7P2</accession>